<dbReference type="EnsemblPlants" id="Kaladp0028s0003.2.v1.1">
    <property type="protein sequence ID" value="Kaladp0028s0003.2.v1.1"/>
    <property type="gene ID" value="Kaladp0028s0003.v1.1"/>
</dbReference>
<accession>A0A7N0T959</accession>
<dbReference type="Proteomes" id="UP000594263">
    <property type="component" value="Unplaced"/>
</dbReference>
<feature type="domain" description="Poor homologous synapsis 1 PH" evidence="2">
    <location>
        <begin position="20"/>
        <end position="167"/>
    </location>
</feature>
<dbReference type="Pfam" id="PF25349">
    <property type="entry name" value="PH_PHS1"/>
    <property type="match status" value="1"/>
</dbReference>
<evidence type="ECO:0000256" key="1">
    <source>
        <dbReference type="SAM" id="MobiDB-lite"/>
    </source>
</evidence>
<protein>
    <recommendedName>
        <fullName evidence="2">Poor homologous synapsis 1 PH domain-containing protein</fullName>
    </recommendedName>
</protein>
<proteinExistence type="predicted"/>
<organism evidence="3 4">
    <name type="scientific">Kalanchoe fedtschenkoi</name>
    <name type="common">Lavender scallops</name>
    <name type="synonym">South American air plant</name>
    <dbReference type="NCBI Taxonomy" id="63787"/>
    <lineage>
        <taxon>Eukaryota</taxon>
        <taxon>Viridiplantae</taxon>
        <taxon>Streptophyta</taxon>
        <taxon>Embryophyta</taxon>
        <taxon>Tracheophyta</taxon>
        <taxon>Spermatophyta</taxon>
        <taxon>Magnoliopsida</taxon>
        <taxon>eudicotyledons</taxon>
        <taxon>Gunneridae</taxon>
        <taxon>Pentapetalae</taxon>
        <taxon>Saxifragales</taxon>
        <taxon>Crassulaceae</taxon>
        <taxon>Kalanchoe</taxon>
    </lineage>
</organism>
<dbReference type="Gramene" id="Kaladp0028s0003.1.v1.1">
    <property type="protein sequence ID" value="Kaladp0028s0003.1.v1.1"/>
    <property type="gene ID" value="Kaladp0028s0003.v1.1"/>
</dbReference>
<dbReference type="Gramene" id="Kaladp0028s0003.2.v1.1">
    <property type="protein sequence ID" value="Kaladp0028s0003.2.v1.1"/>
    <property type="gene ID" value="Kaladp0028s0003.v1.1"/>
</dbReference>
<evidence type="ECO:0000259" key="2">
    <source>
        <dbReference type="Pfam" id="PF25349"/>
    </source>
</evidence>
<evidence type="ECO:0000313" key="4">
    <source>
        <dbReference type="Proteomes" id="UP000594263"/>
    </source>
</evidence>
<evidence type="ECO:0000313" key="3">
    <source>
        <dbReference type="EnsemblPlants" id="Kaladp0028s0003.2.v1.1"/>
    </source>
</evidence>
<reference evidence="3" key="1">
    <citation type="submission" date="2021-01" db="UniProtKB">
        <authorList>
            <consortium name="EnsemblPlants"/>
        </authorList>
    </citation>
    <scope>IDENTIFICATION</scope>
</reference>
<feature type="region of interest" description="Disordered" evidence="1">
    <location>
        <begin position="181"/>
        <end position="215"/>
    </location>
</feature>
<dbReference type="InterPro" id="IPR057619">
    <property type="entry name" value="PH_PHS1"/>
</dbReference>
<keyword evidence="4" id="KW-1185">Reference proteome</keyword>
<dbReference type="EnsemblPlants" id="Kaladp0028s0003.1.v1.1">
    <property type="protein sequence ID" value="Kaladp0028s0003.1.v1.1"/>
    <property type="gene ID" value="Kaladp0028s0003.v1.1"/>
</dbReference>
<sequence length="215" mass="24304">MAGQAGNATRERMASVAKQEKWEVEYSRFLNLPPPEAAEAATAACPHLRSRRITKAGQENGGTWLTASASADLKLIVDWCNGDVIMRVEYLGRVLEERFMSKLIFIWPQVSCEAGFAPRGTRVVMVTYRGEMKEVQKFAFRFSSICSLETFLNALKVYMEHARSTMHFNYKKRSDVSSPQVYRPKMDLDSRTPLRSLSPQLPFSAPGLEIGTRED</sequence>
<dbReference type="AlphaFoldDB" id="A0A7N0T959"/>
<name>A0A7N0T959_KALFE</name>